<dbReference type="Gene3D" id="3.40.50.10070">
    <property type="entry name" value="TolB, N-terminal domain"/>
    <property type="match status" value="1"/>
</dbReference>
<organism evidence="4 5">
    <name type="scientific">Eiseniibacteriota bacterium</name>
    <dbReference type="NCBI Taxonomy" id="2212470"/>
    <lineage>
        <taxon>Bacteria</taxon>
        <taxon>Candidatus Eiseniibacteriota</taxon>
    </lineage>
</organism>
<comment type="similarity">
    <text evidence="1">Belongs to the TolB family.</text>
</comment>
<dbReference type="Gene3D" id="2.120.10.30">
    <property type="entry name" value="TolB, C-terminal domain"/>
    <property type="match status" value="2"/>
</dbReference>
<name>A0A933SEM8_UNCEI</name>
<dbReference type="PANTHER" id="PTHR36842:SF1">
    <property type="entry name" value="PROTEIN TOLB"/>
    <property type="match status" value="1"/>
</dbReference>
<accession>A0A933SEM8</accession>
<dbReference type="EMBL" id="JACRIW010000121">
    <property type="protein sequence ID" value="MBI5171182.1"/>
    <property type="molecule type" value="Genomic_DNA"/>
</dbReference>
<feature type="chain" id="PRO_5038104928" evidence="3">
    <location>
        <begin position="34"/>
        <end position="434"/>
    </location>
</feature>
<sequence length="434" mass="46849">MRNLMRNRAPFVTLPATLLVLSALLAAALPARADDVRLETRSGASSRMPLRVTSLAPAGDRDAGTTAVQADEVLAADLQYSAAFDVARAWVASPQSATPIAEVGGKWTVRGSTVRLMGEVREYPGKQVILAREYVGPAAKWRDVVHRFADDVVLQFTGEPGVSATRIAFIVQEGRTKELWVMDSDGHDPRPLTADRSVAQSPSWSPDGSLLLFTSYRGGGAPQLWVLSPETRKPFLLSGRQGFNTGGMYAPDGSGLVCTLGMDGNAEIYRLDARGGSPQRLTSHRSIDTSPCWAPTGREIAFTSDRSGVPQVHVMDADGGNVRRLTYDVSYTDSPAWSPRGDRIAFVVRTDSGFDLWTCRSDGSNTTRVVAGGSNENPRWSPDGRHLIFSSDRDGTRSLWITDLDGAAPRKLDTGGRKAMSPAWSPRMGATSAR</sequence>
<reference evidence="4" key="1">
    <citation type="submission" date="2020-07" db="EMBL/GenBank/DDBJ databases">
        <title>Huge and variable diversity of episymbiotic CPR bacteria and DPANN archaea in groundwater ecosystems.</title>
        <authorList>
            <person name="He C.Y."/>
            <person name="Keren R."/>
            <person name="Whittaker M."/>
            <person name="Farag I.F."/>
            <person name="Doudna J."/>
            <person name="Cate J.H.D."/>
            <person name="Banfield J.F."/>
        </authorList>
    </citation>
    <scope>NUCLEOTIDE SEQUENCE</scope>
    <source>
        <strain evidence="4">NC_groundwater_1813_Pr3_B-0.1um_71_17</strain>
    </source>
</reference>
<dbReference type="Pfam" id="PF26549">
    <property type="entry name" value="Tricorn_N"/>
    <property type="match status" value="1"/>
</dbReference>
<dbReference type="Proteomes" id="UP000696931">
    <property type="component" value="Unassembled WGS sequence"/>
</dbReference>
<evidence type="ECO:0000256" key="3">
    <source>
        <dbReference type="SAM" id="SignalP"/>
    </source>
</evidence>
<dbReference type="PANTHER" id="PTHR36842">
    <property type="entry name" value="PROTEIN TOLB HOMOLOG"/>
    <property type="match status" value="1"/>
</dbReference>
<dbReference type="SUPFAM" id="SSF69304">
    <property type="entry name" value="Tricorn protease N-terminal domain"/>
    <property type="match status" value="1"/>
</dbReference>
<feature type="signal peptide" evidence="3">
    <location>
        <begin position="1"/>
        <end position="33"/>
    </location>
</feature>
<evidence type="ECO:0000256" key="2">
    <source>
        <dbReference type="SAM" id="MobiDB-lite"/>
    </source>
</evidence>
<protein>
    <submittedName>
        <fullName evidence="4">PD40 domain-containing protein</fullName>
    </submittedName>
</protein>
<dbReference type="Pfam" id="PF07676">
    <property type="entry name" value="PD40"/>
    <property type="match status" value="2"/>
</dbReference>
<comment type="caution">
    <text evidence="4">The sequence shown here is derived from an EMBL/GenBank/DDBJ whole genome shotgun (WGS) entry which is preliminary data.</text>
</comment>
<gene>
    <name evidence="4" type="ORF">HZA61_16970</name>
</gene>
<proteinExistence type="inferred from homology"/>
<evidence type="ECO:0000313" key="4">
    <source>
        <dbReference type="EMBL" id="MBI5171182.1"/>
    </source>
</evidence>
<dbReference type="AlphaFoldDB" id="A0A933SEM8"/>
<keyword evidence="3" id="KW-0732">Signal</keyword>
<dbReference type="InterPro" id="IPR011042">
    <property type="entry name" value="6-blade_b-propeller_TolB-like"/>
</dbReference>
<dbReference type="InterPro" id="IPR011659">
    <property type="entry name" value="WD40"/>
</dbReference>
<feature type="region of interest" description="Disordered" evidence="2">
    <location>
        <begin position="182"/>
        <end position="201"/>
    </location>
</feature>
<evidence type="ECO:0000313" key="5">
    <source>
        <dbReference type="Proteomes" id="UP000696931"/>
    </source>
</evidence>
<feature type="region of interest" description="Disordered" evidence="2">
    <location>
        <begin position="411"/>
        <end position="434"/>
    </location>
</feature>
<dbReference type="SUPFAM" id="SSF52964">
    <property type="entry name" value="TolB, N-terminal domain"/>
    <property type="match status" value="1"/>
</dbReference>
<evidence type="ECO:0000256" key="1">
    <source>
        <dbReference type="ARBA" id="ARBA00009820"/>
    </source>
</evidence>